<proteinExistence type="inferred from homology"/>
<dbReference type="GO" id="GO:0004742">
    <property type="term" value="F:dihydrolipoyllysine-residue acetyltransferase activity"/>
    <property type="evidence" value="ECO:0000318"/>
    <property type="project" value="GO_Central"/>
</dbReference>
<dbReference type="InterPro" id="IPR011053">
    <property type="entry name" value="Single_hybrid_motif"/>
</dbReference>
<evidence type="ECO:0000259" key="9">
    <source>
        <dbReference type="PROSITE" id="PS51826"/>
    </source>
</evidence>
<keyword evidence="4" id="KW-0809">Transit peptide</keyword>
<sequence length="481" mass="51442">MLSIKFTRQVRYGAAVARSLLSKRCLTAETNRLLCPLLSNHVRTYATKKYPPHTIINVPALSPTMSEGNIGAYHKAIGDKIEVGDVLCEIETDKAQMDFEQQEEGYLAKIFIESGAQNVPVGVPLCLTVDDPEDVPAFADFKLEDAKPEEAAAAPASSEAPKTEAAEPAKATENAPASSETGAAAGDRIFASPIARKLAAEKNINLADVKASGPNGRVIKSDVLGFQPAEVKQAPAQAQAQAPAAQVAAAAEYDDIPLTNMRKIIASRLSESKNVNPHYYVTVSLNMDKILRLRTALNAMADGRYKLSVNDMIIKATAAALRQVPEANSAWMGDFIRQYKTVDISMAVATATGLLTPVIKGAQALGLSEISQKAKDLGLRARDNKLSPEEYQGGTFTISNLGMFPIEHFTSIINPPQACILAVGTTTETVVPDATSEKGFKIAPIMKCTLSADHRVVDGAIAARFTSALKKVVENPLELLL</sequence>
<dbReference type="InterPro" id="IPR003016">
    <property type="entry name" value="2-oxoA_DH_lipoyl-BS"/>
</dbReference>
<dbReference type="Gene3D" id="3.30.559.10">
    <property type="entry name" value="Chloramphenicol acetyltransferase-like domain"/>
    <property type="match status" value="1"/>
</dbReference>
<dbReference type="InterPro" id="IPR006257">
    <property type="entry name" value="LAT1"/>
</dbReference>
<evidence type="ECO:0000256" key="6">
    <source>
        <dbReference type="RuleBase" id="RU361137"/>
    </source>
</evidence>
<evidence type="ECO:0000313" key="12">
    <source>
        <dbReference type="Proteomes" id="UP000001744"/>
    </source>
</evidence>
<dbReference type="EMBL" id="KE651166">
    <property type="protein sequence ID" value="EEB07078.1"/>
    <property type="molecule type" value="Genomic_DNA"/>
</dbReference>
<dbReference type="EC" id="2.3.1.12" evidence="6"/>
<protein>
    <recommendedName>
        <fullName evidence="6">Acetyltransferase component of pyruvate dehydrogenase complex</fullName>
        <ecNumber evidence="6">2.3.1.12</ecNumber>
    </recommendedName>
</protein>
<dbReference type="GO" id="GO:0005739">
    <property type="term" value="C:mitochondrion"/>
    <property type="evidence" value="ECO:0000318"/>
    <property type="project" value="GO_Central"/>
</dbReference>
<accession>B6K1P7</accession>
<dbReference type="GO" id="GO:0045254">
    <property type="term" value="C:pyruvate dehydrogenase complex"/>
    <property type="evidence" value="ECO:0000318"/>
    <property type="project" value="GO_Central"/>
</dbReference>
<dbReference type="SUPFAM" id="SSF52777">
    <property type="entry name" value="CoA-dependent acyltransferases"/>
    <property type="match status" value="1"/>
</dbReference>
<keyword evidence="12" id="KW-1185">Reference proteome</keyword>
<dbReference type="InterPro" id="IPR004167">
    <property type="entry name" value="PSBD"/>
</dbReference>
<dbReference type="FunFam" id="3.30.559.10:FF:000003">
    <property type="entry name" value="Acetyltransferase component of pyruvate dehydrogenase complex"/>
    <property type="match status" value="1"/>
</dbReference>
<organism evidence="10 12">
    <name type="scientific">Schizosaccharomyces japonicus (strain yFS275 / FY16936)</name>
    <name type="common">Fission yeast</name>
    <dbReference type="NCBI Taxonomy" id="402676"/>
    <lineage>
        <taxon>Eukaryota</taxon>
        <taxon>Fungi</taxon>
        <taxon>Dikarya</taxon>
        <taxon>Ascomycota</taxon>
        <taxon>Taphrinomycotina</taxon>
        <taxon>Schizosaccharomycetes</taxon>
        <taxon>Schizosaccharomycetales</taxon>
        <taxon>Schizosaccharomycetaceae</taxon>
        <taxon>Schizosaccharomyces</taxon>
    </lineage>
</organism>
<dbReference type="PANTHER" id="PTHR23151:SF90">
    <property type="entry name" value="DIHYDROLIPOYLLYSINE-RESIDUE ACETYLTRANSFERASE COMPONENT OF PYRUVATE DEHYDROGENASE COMPLEX, MITOCHONDRIAL-RELATED"/>
    <property type="match status" value="1"/>
</dbReference>
<evidence type="ECO:0000256" key="1">
    <source>
        <dbReference type="ARBA" id="ARBA00007317"/>
    </source>
</evidence>
<dbReference type="Gene3D" id="2.40.50.100">
    <property type="match status" value="1"/>
</dbReference>
<dbReference type="Pfam" id="PF02817">
    <property type="entry name" value="E3_binding"/>
    <property type="match status" value="1"/>
</dbReference>
<keyword evidence="3 6" id="KW-0450">Lipoyl</keyword>
<dbReference type="eggNOG" id="KOG0557">
    <property type="taxonomic scope" value="Eukaryota"/>
</dbReference>
<evidence type="ECO:0000313" key="11">
    <source>
        <dbReference type="JaponicusDB" id="SJAG_02158"/>
    </source>
</evidence>
<evidence type="ECO:0000256" key="2">
    <source>
        <dbReference type="ARBA" id="ARBA00022679"/>
    </source>
</evidence>
<dbReference type="InterPro" id="IPR000089">
    <property type="entry name" value="Biotin_lipoyl"/>
</dbReference>
<gene>
    <name evidence="11" type="primary">lat1</name>
    <name evidence="10" type="ORF">SJAG_02158</name>
</gene>
<dbReference type="GeneID" id="7052087"/>
<dbReference type="InterPro" id="IPR023213">
    <property type="entry name" value="CAT-like_dom_sf"/>
</dbReference>
<evidence type="ECO:0000256" key="3">
    <source>
        <dbReference type="ARBA" id="ARBA00022823"/>
    </source>
</evidence>
<reference evidence="10 12" key="1">
    <citation type="journal article" date="2011" name="Science">
        <title>Comparative functional genomics of the fission yeasts.</title>
        <authorList>
            <person name="Rhind N."/>
            <person name="Chen Z."/>
            <person name="Yassour M."/>
            <person name="Thompson D.A."/>
            <person name="Haas B.J."/>
            <person name="Habib N."/>
            <person name="Wapinski I."/>
            <person name="Roy S."/>
            <person name="Lin M.F."/>
            <person name="Heiman D.I."/>
            <person name="Young S.K."/>
            <person name="Furuya K."/>
            <person name="Guo Y."/>
            <person name="Pidoux A."/>
            <person name="Chen H.M."/>
            <person name="Robbertse B."/>
            <person name="Goldberg J.M."/>
            <person name="Aoki K."/>
            <person name="Bayne E.H."/>
            <person name="Berlin A.M."/>
            <person name="Desjardins C.A."/>
            <person name="Dobbs E."/>
            <person name="Dukaj L."/>
            <person name="Fan L."/>
            <person name="FitzGerald M.G."/>
            <person name="French C."/>
            <person name="Gujja S."/>
            <person name="Hansen K."/>
            <person name="Keifenheim D."/>
            <person name="Levin J.Z."/>
            <person name="Mosher R.A."/>
            <person name="Mueller C.A."/>
            <person name="Pfiffner J."/>
            <person name="Priest M."/>
            <person name="Russ C."/>
            <person name="Smialowska A."/>
            <person name="Swoboda P."/>
            <person name="Sykes S.M."/>
            <person name="Vaughn M."/>
            <person name="Vengrova S."/>
            <person name="Yoder R."/>
            <person name="Zeng Q."/>
            <person name="Allshire R."/>
            <person name="Baulcombe D."/>
            <person name="Birren B.W."/>
            <person name="Brown W."/>
            <person name="Ekwall K."/>
            <person name="Kellis M."/>
            <person name="Leatherwood J."/>
            <person name="Levin H."/>
            <person name="Margalit H."/>
            <person name="Martienssen R."/>
            <person name="Nieduszynski C.A."/>
            <person name="Spatafora J.W."/>
            <person name="Friedman N."/>
            <person name="Dalgaard J.Z."/>
            <person name="Baumann P."/>
            <person name="Niki H."/>
            <person name="Regev A."/>
            <person name="Nusbaum C."/>
        </authorList>
    </citation>
    <scope>NUCLEOTIDE SEQUENCE [LARGE SCALE GENOMIC DNA]</scope>
    <source>
        <strain evidence="12">yFS275 / FY16936</strain>
    </source>
</reference>
<dbReference type="PROSITE" id="PS50968">
    <property type="entry name" value="BIOTINYL_LIPOYL"/>
    <property type="match status" value="1"/>
</dbReference>
<dbReference type="InterPro" id="IPR045257">
    <property type="entry name" value="E2/Pdx1"/>
</dbReference>
<dbReference type="InterPro" id="IPR001078">
    <property type="entry name" value="2-oxoacid_DH_actylTfrase"/>
</dbReference>
<dbReference type="Pfam" id="PF00198">
    <property type="entry name" value="2-oxoacid_dh"/>
    <property type="match status" value="1"/>
</dbReference>
<keyword evidence="2 6" id="KW-0808">Transferase</keyword>
<dbReference type="JaponicusDB" id="SJAG_02158">
    <property type="gene designation" value="lat1"/>
</dbReference>
<dbReference type="AlphaFoldDB" id="B6K1P7"/>
<evidence type="ECO:0000259" key="8">
    <source>
        <dbReference type="PROSITE" id="PS50968"/>
    </source>
</evidence>
<dbReference type="RefSeq" id="XP_002173371.1">
    <property type="nucleotide sequence ID" value="XM_002173335.2"/>
</dbReference>
<evidence type="ECO:0000256" key="7">
    <source>
        <dbReference type="SAM" id="MobiDB-lite"/>
    </source>
</evidence>
<feature type="domain" description="Peripheral subunit-binding (PSBD)" evidence="9">
    <location>
        <begin position="190"/>
        <end position="227"/>
    </location>
</feature>
<keyword evidence="5 6" id="KW-0012">Acyltransferase</keyword>
<dbReference type="Gene3D" id="4.10.320.10">
    <property type="entry name" value="E3-binding domain"/>
    <property type="match status" value="1"/>
</dbReference>
<comment type="subcellular location">
    <subcellularLocation>
        <location evidence="6">Mitochondrion</location>
    </subcellularLocation>
</comment>
<dbReference type="VEuPathDB" id="FungiDB:SJAG_02158"/>
<feature type="compositionally biased region" description="Low complexity" evidence="7">
    <location>
        <begin position="168"/>
        <end position="177"/>
    </location>
</feature>
<dbReference type="SUPFAM" id="SSF51230">
    <property type="entry name" value="Single hybrid motif"/>
    <property type="match status" value="1"/>
</dbReference>
<dbReference type="HOGENOM" id="CLU_016733_10_2_1"/>
<comment type="catalytic activity">
    <reaction evidence="6">
        <text>N(6)-[(R)-dihydrolipoyl]-L-lysyl-[protein] + acetyl-CoA = N(6)-[(R)-S(8)-acetyldihydrolipoyl]-L-lysyl-[protein] + CoA</text>
        <dbReference type="Rhea" id="RHEA:17017"/>
        <dbReference type="Rhea" id="RHEA-COMP:10475"/>
        <dbReference type="Rhea" id="RHEA-COMP:10478"/>
        <dbReference type="ChEBI" id="CHEBI:57287"/>
        <dbReference type="ChEBI" id="CHEBI:57288"/>
        <dbReference type="ChEBI" id="CHEBI:83100"/>
        <dbReference type="ChEBI" id="CHEBI:83111"/>
        <dbReference type="EC" id="2.3.1.12"/>
    </reaction>
</comment>
<dbReference type="SUPFAM" id="SSF47005">
    <property type="entry name" value="Peripheral subunit-binding domain of 2-oxo acid dehydrogenase complex"/>
    <property type="match status" value="1"/>
</dbReference>
<evidence type="ECO:0000256" key="4">
    <source>
        <dbReference type="ARBA" id="ARBA00022946"/>
    </source>
</evidence>
<dbReference type="CDD" id="cd06849">
    <property type="entry name" value="lipoyl_domain"/>
    <property type="match status" value="1"/>
</dbReference>
<comment type="function">
    <text evidence="6">The pyruvate dehydrogenase complex catalyzes the overall conversion of pyruvate to acetyl-CoA and CO(2).</text>
</comment>
<feature type="region of interest" description="Disordered" evidence="7">
    <location>
        <begin position="147"/>
        <end position="184"/>
    </location>
</feature>
<evidence type="ECO:0000313" key="10">
    <source>
        <dbReference type="EMBL" id="EEB07078.1"/>
    </source>
</evidence>
<feature type="domain" description="Lipoyl-binding" evidence="8">
    <location>
        <begin position="53"/>
        <end position="129"/>
    </location>
</feature>
<dbReference type="STRING" id="402676.B6K1P7"/>
<dbReference type="InterPro" id="IPR036625">
    <property type="entry name" value="E3-bd_dom_sf"/>
</dbReference>
<evidence type="ECO:0000256" key="5">
    <source>
        <dbReference type="ARBA" id="ARBA00023315"/>
    </source>
</evidence>
<dbReference type="Proteomes" id="UP000001744">
    <property type="component" value="Unassembled WGS sequence"/>
</dbReference>
<dbReference type="PANTHER" id="PTHR23151">
    <property type="entry name" value="DIHYDROLIPOAMIDE ACETYL/SUCCINYL-TRANSFERASE-RELATED"/>
    <property type="match status" value="1"/>
</dbReference>
<feature type="compositionally biased region" description="Low complexity" evidence="7">
    <location>
        <begin position="151"/>
        <end position="160"/>
    </location>
</feature>
<dbReference type="NCBIfam" id="TIGR01349">
    <property type="entry name" value="PDHac_trf_mito"/>
    <property type="match status" value="1"/>
</dbReference>
<name>B6K1P7_SCHJY</name>
<dbReference type="OrthoDB" id="537444at2759"/>
<dbReference type="FunFam" id="2.40.50.100:FF:000010">
    <property type="entry name" value="Acetyltransferase component of pyruvate dehydrogenase complex"/>
    <property type="match status" value="1"/>
</dbReference>
<comment type="cofactor">
    <cofactor evidence="6">
        <name>(R)-lipoate</name>
        <dbReference type="ChEBI" id="CHEBI:83088"/>
    </cofactor>
    <text evidence="6">Binds 1 lipoyl cofactor covalently.</text>
</comment>
<dbReference type="PROSITE" id="PS00189">
    <property type="entry name" value="LIPOYL"/>
    <property type="match status" value="1"/>
</dbReference>
<dbReference type="Pfam" id="PF00364">
    <property type="entry name" value="Biotin_lipoyl"/>
    <property type="match status" value="1"/>
</dbReference>
<dbReference type="GO" id="GO:0006086">
    <property type="term" value="P:pyruvate decarboxylation to acetyl-CoA"/>
    <property type="evidence" value="ECO:0000318"/>
    <property type="project" value="GO_Central"/>
</dbReference>
<comment type="similarity">
    <text evidence="1 6">Belongs to the 2-oxoacid dehydrogenase family.</text>
</comment>
<dbReference type="PROSITE" id="PS51826">
    <property type="entry name" value="PSBD"/>
    <property type="match status" value="1"/>
</dbReference>
<dbReference type="OMA" id="TMEFESF"/>